<sequence>MFANKVPQENYQTLSTVQGLVIKLPLFTELFQDSFGEVVASHAVMSLSGSPPTGKNLKIRTSS</sequence>
<accession>A6I7R0</accession>
<gene>
    <name evidence="1" type="ORF">rCG_39300</name>
</gene>
<protein>
    <submittedName>
        <fullName evidence="1">RCG39300</fullName>
    </submittedName>
</protein>
<dbReference type="AlphaFoldDB" id="A6I7R0"/>
<organism evidence="1 2">
    <name type="scientific">Rattus norvegicus</name>
    <name type="common">Rat</name>
    <dbReference type="NCBI Taxonomy" id="10116"/>
    <lineage>
        <taxon>Eukaryota</taxon>
        <taxon>Metazoa</taxon>
        <taxon>Chordata</taxon>
        <taxon>Craniata</taxon>
        <taxon>Vertebrata</taxon>
        <taxon>Euteleostomi</taxon>
        <taxon>Mammalia</taxon>
        <taxon>Eutheria</taxon>
        <taxon>Euarchontoglires</taxon>
        <taxon>Glires</taxon>
        <taxon>Rodentia</taxon>
        <taxon>Myomorpha</taxon>
        <taxon>Muroidea</taxon>
        <taxon>Muridae</taxon>
        <taxon>Murinae</taxon>
        <taxon>Rattus</taxon>
    </lineage>
</organism>
<reference evidence="1 2" key="1">
    <citation type="submission" date="2005-09" db="EMBL/GenBank/DDBJ databases">
        <authorList>
            <person name="Mural R.J."/>
            <person name="Li P.W."/>
            <person name="Adams M.D."/>
            <person name="Amanatides P.G."/>
            <person name="Baden-Tillson H."/>
            <person name="Barnstead M."/>
            <person name="Chin S.H."/>
            <person name="Dew I."/>
            <person name="Evans C.A."/>
            <person name="Ferriera S."/>
            <person name="Flanigan M."/>
            <person name="Fosler C."/>
            <person name="Glodek A."/>
            <person name="Gu Z."/>
            <person name="Holt R.A."/>
            <person name="Jennings D."/>
            <person name="Kraft C.L."/>
            <person name="Lu F."/>
            <person name="Nguyen T."/>
            <person name="Nusskern D.R."/>
            <person name="Pfannkoch C.M."/>
            <person name="Sitter C."/>
            <person name="Sutton G.G."/>
            <person name="Venter J.C."/>
            <person name="Wang Z."/>
            <person name="Woodage T."/>
            <person name="Zheng X.H."/>
            <person name="Zhong F."/>
        </authorList>
    </citation>
    <scope>NUCLEOTIDE SEQUENCE [LARGE SCALE GENOMIC DNA]</scope>
    <source>
        <strain>BN</strain>
        <strain evidence="2">Sprague-Dawley</strain>
    </source>
</reference>
<proteinExistence type="predicted"/>
<evidence type="ECO:0000313" key="2">
    <source>
        <dbReference type="Proteomes" id="UP000234681"/>
    </source>
</evidence>
<dbReference type="EMBL" id="CH473956">
    <property type="protein sequence ID" value="EDM17970.1"/>
    <property type="molecule type" value="Genomic_DNA"/>
</dbReference>
<dbReference type="Proteomes" id="UP000234681">
    <property type="component" value="Chromosome 1"/>
</dbReference>
<name>A6I7R0_RAT</name>
<evidence type="ECO:0000313" key="1">
    <source>
        <dbReference type="EMBL" id="EDM17970.1"/>
    </source>
</evidence>